<dbReference type="GO" id="GO:0006310">
    <property type="term" value="P:DNA recombination"/>
    <property type="evidence" value="ECO:0007669"/>
    <property type="project" value="UniProtKB-KW"/>
</dbReference>
<organism evidence="7 8">
    <name type="scientific">Bordetella ansorpii</name>
    <dbReference type="NCBI Taxonomy" id="288768"/>
    <lineage>
        <taxon>Bacteria</taxon>
        <taxon>Pseudomonadati</taxon>
        <taxon>Pseudomonadota</taxon>
        <taxon>Betaproteobacteria</taxon>
        <taxon>Burkholderiales</taxon>
        <taxon>Alcaligenaceae</taxon>
        <taxon>Bordetella</taxon>
    </lineage>
</organism>
<evidence type="ECO:0000313" key="7">
    <source>
        <dbReference type="EMBL" id="SAI67577.1"/>
    </source>
</evidence>
<dbReference type="AlphaFoldDB" id="A0A157SAW2"/>
<evidence type="ECO:0000256" key="5">
    <source>
        <dbReference type="SAM" id="MobiDB-lite"/>
    </source>
</evidence>
<dbReference type="Pfam" id="PF00589">
    <property type="entry name" value="Phage_integrase"/>
    <property type="match status" value="1"/>
</dbReference>
<dbReference type="Gene3D" id="3.30.160.390">
    <property type="entry name" value="Integrase, DNA-binding domain"/>
    <property type="match status" value="1"/>
</dbReference>
<evidence type="ECO:0000313" key="8">
    <source>
        <dbReference type="Proteomes" id="UP000076848"/>
    </source>
</evidence>
<sequence length="463" mass="52316">MKLTVKTVEAAKPADKEYMLPDGDRLYLRIQPRGSKSWLFLYSDIAGRRVKLTLGAYPAMSLAAARTAAEQQRLNLLAGKDPRQVMRAAHQEARRHALATFEKVAREWHAHAKQIHEWSEDYSQKILRQLELHAFPRLGRHPIGSLDRLDVLQCLEAVSLAGTRETAIRLRESLQRVFARAVTLGLLEPGQNYMAKGVADFKLRSPIVKHYATILEPGKIGQLLRDIRGYKGHYIVCCALRIMPYVFQRPGQIRKMEWEQLDLDAGIWICPPRMMKAREAHKNSGRVPPHAVPLPTQVVDILRQLHTVTGPSGPVFKSVSRRRGKNGYSRYISDNTMNSALRALGYDTQTDITGHGFRAMARTLIRERLGWDREMIEKHLAHVSDEELGEAYDRTRFIEQRHEMAQAWADYLDSLAEHKTPSTAGGRPALSRSSDDLGLGGVPARPVHRRISSAPGALLHPEQ</sequence>
<dbReference type="PANTHER" id="PTHR30629:SF2">
    <property type="entry name" value="PROPHAGE INTEGRASE INTS-RELATED"/>
    <property type="match status" value="1"/>
</dbReference>
<dbReference type="Proteomes" id="UP000076848">
    <property type="component" value="Unassembled WGS sequence"/>
</dbReference>
<evidence type="ECO:0000259" key="6">
    <source>
        <dbReference type="PROSITE" id="PS51898"/>
    </source>
</evidence>
<name>A0A157SAW2_9BORD</name>
<gene>
    <name evidence="7" type="primary">intS_3</name>
    <name evidence="7" type="ORF">SAMEA3906486_01594</name>
</gene>
<dbReference type="GO" id="GO:0015074">
    <property type="term" value="P:DNA integration"/>
    <property type="evidence" value="ECO:0007669"/>
    <property type="project" value="UniProtKB-KW"/>
</dbReference>
<reference evidence="7 8" key="1">
    <citation type="submission" date="2016-04" db="EMBL/GenBank/DDBJ databases">
        <authorList>
            <consortium name="Pathogen Informatics"/>
        </authorList>
    </citation>
    <scope>NUCLEOTIDE SEQUENCE [LARGE SCALE GENOMIC DNA]</scope>
    <source>
        <strain evidence="7 8">H050680373</strain>
    </source>
</reference>
<dbReference type="GO" id="GO:0003677">
    <property type="term" value="F:DNA binding"/>
    <property type="evidence" value="ECO:0007669"/>
    <property type="project" value="UniProtKB-KW"/>
</dbReference>
<dbReference type="InterPro" id="IPR013762">
    <property type="entry name" value="Integrase-like_cat_sf"/>
</dbReference>
<feature type="region of interest" description="Disordered" evidence="5">
    <location>
        <begin position="419"/>
        <end position="463"/>
    </location>
</feature>
<evidence type="ECO:0000256" key="2">
    <source>
        <dbReference type="ARBA" id="ARBA00022908"/>
    </source>
</evidence>
<evidence type="ECO:0000256" key="3">
    <source>
        <dbReference type="ARBA" id="ARBA00023125"/>
    </source>
</evidence>
<proteinExistence type="inferred from homology"/>
<dbReference type="InterPro" id="IPR025166">
    <property type="entry name" value="Integrase_DNA_bind_dom"/>
</dbReference>
<dbReference type="Pfam" id="PF13356">
    <property type="entry name" value="Arm-DNA-bind_3"/>
    <property type="match status" value="1"/>
</dbReference>
<dbReference type="CDD" id="cd00801">
    <property type="entry name" value="INT_P4_C"/>
    <property type="match status" value="1"/>
</dbReference>
<dbReference type="PROSITE" id="PS51898">
    <property type="entry name" value="TYR_RECOMBINASE"/>
    <property type="match status" value="1"/>
</dbReference>
<keyword evidence="2" id="KW-0229">DNA integration</keyword>
<dbReference type="EMBL" id="FKIF01000002">
    <property type="protein sequence ID" value="SAI67577.1"/>
    <property type="molecule type" value="Genomic_DNA"/>
</dbReference>
<keyword evidence="8" id="KW-1185">Reference proteome</keyword>
<dbReference type="InterPro" id="IPR010998">
    <property type="entry name" value="Integrase_recombinase_N"/>
</dbReference>
<protein>
    <submittedName>
        <fullName evidence="7">Phage-related integrase</fullName>
    </submittedName>
</protein>
<accession>A0A157SAW2</accession>
<dbReference type="Gene3D" id="1.10.443.10">
    <property type="entry name" value="Intergrase catalytic core"/>
    <property type="match status" value="1"/>
</dbReference>
<dbReference type="OrthoDB" id="9775880at2"/>
<dbReference type="SUPFAM" id="SSF56349">
    <property type="entry name" value="DNA breaking-rejoining enzymes"/>
    <property type="match status" value="1"/>
</dbReference>
<evidence type="ECO:0000256" key="1">
    <source>
        <dbReference type="ARBA" id="ARBA00008857"/>
    </source>
</evidence>
<dbReference type="InterPro" id="IPR053876">
    <property type="entry name" value="Phage_int_M"/>
</dbReference>
<dbReference type="Gene3D" id="1.10.150.130">
    <property type="match status" value="1"/>
</dbReference>
<feature type="domain" description="Tyr recombinase" evidence="6">
    <location>
        <begin position="210"/>
        <end position="405"/>
    </location>
</feature>
<dbReference type="InterPro" id="IPR011010">
    <property type="entry name" value="DNA_brk_join_enz"/>
</dbReference>
<dbReference type="InterPro" id="IPR002104">
    <property type="entry name" value="Integrase_catalytic"/>
</dbReference>
<dbReference type="Pfam" id="PF22022">
    <property type="entry name" value="Phage_int_M"/>
    <property type="match status" value="1"/>
</dbReference>
<dbReference type="InterPro" id="IPR038488">
    <property type="entry name" value="Integrase_DNA-bd_sf"/>
</dbReference>
<evidence type="ECO:0000256" key="4">
    <source>
        <dbReference type="ARBA" id="ARBA00023172"/>
    </source>
</evidence>
<dbReference type="PANTHER" id="PTHR30629">
    <property type="entry name" value="PROPHAGE INTEGRASE"/>
    <property type="match status" value="1"/>
</dbReference>
<keyword evidence="3" id="KW-0238">DNA-binding</keyword>
<keyword evidence="4" id="KW-0233">DNA recombination</keyword>
<comment type="similarity">
    <text evidence="1">Belongs to the 'phage' integrase family.</text>
</comment>
<dbReference type="RefSeq" id="WP_066125400.1">
    <property type="nucleotide sequence ID" value="NZ_FKIF01000002.1"/>
</dbReference>
<dbReference type="InterPro" id="IPR050808">
    <property type="entry name" value="Phage_Integrase"/>
</dbReference>